<protein>
    <submittedName>
        <fullName evidence="2">Uncharacterized protein</fullName>
    </submittedName>
</protein>
<gene>
    <name evidence="2" type="ORF">THAOC_25395</name>
</gene>
<dbReference type="EMBL" id="AGNL01035029">
    <property type="protein sequence ID" value="EJK54932.1"/>
    <property type="molecule type" value="Genomic_DNA"/>
</dbReference>
<organism evidence="2 3">
    <name type="scientific">Thalassiosira oceanica</name>
    <name type="common">Marine diatom</name>
    <dbReference type="NCBI Taxonomy" id="159749"/>
    <lineage>
        <taxon>Eukaryota</taxon>
        <taxon>Sar</taxon>
        <taxon>Stramenopiles</taxon>
        <taxon>Ochrophyta</taxon>
        <taxon>Bacillariophyta</taxon>
        <taxon>Coscinodiscophyceae</taxon>
        <taxon>Thalassiosirophycidae</taxon>
        <taxon>Thalassiosirales</taxon>
        <taxon>Thalassiosiraceae</taxon>
        <taxon>Thalassiosira</taxon>
    </lineage>
</organism>
<sequence length="498" mass="55748">MSYCDRDEIVRGCDSTEDEEGASDLISASKRFPANRAVPVLSVAELGVRGVQEKIRSMSSDHMADAPGVDQNTYVVTCRLLGRLIFYQEQRHADRPSCPGFSRLSCQMFAKTPNFCWRRDINPEEPGKLPVCEDVGDNRLLYNKWVEAVFDYLIKELGMPEDFAQHVKFWAYLWGPGAGLGEHAGKKNDLLLGNANNPRMTSPLLLSDYFRKVDRDRFMLTISIRIGCQQSVKFRGYGFDEDAKTVADARENKFNIGDLATGDDCIRVYIVSALFNGILPVAYTNEDRTTGCYVRHEVTRIKPTDQGAMNVVIRFPMPTYESMLKAIDKFNLEKLSDFVASPSMKELTLSFPRHADWPDQSIGLGSMRQNSEVCSLATVETSRCIFWGARTAGSASKTSRQTRPAVADTPSTFLGAAPRRGRGSDSFEASVHVGCGSGIHSRAAYVVGHRQAARGRGAKSFKKLPKIALSRSRVSSARLHEPWWAGRYYYFWHPGWRS</sequence>
<evidence type="ECO:0000313" key="2">
    <source>
        <dbReference type="EMBL" id="EJK54932.1"/>
    </source>
</evidence>
<accession>K0S7X9</accession>
<comment type="caution">
    <text evidence="2">The sequence shown here is derived from an EMBL/GenBank/DDBJ whole genome shotgun (WGS) entry which is preliminary data.</text>
</comment>
<dbReference type="AlphaFoldDB" id="K0S7X9"/>
<dbReference type="Proteomes" id="UP000266841">
    <property type="component" value="Unassembled WGS sequence"/>
</dbReference>
<keyword evidence="3" id="KW-1185">Reference proteome</keyword>
<name>K0S7X9_THAOC</name>
<reference evidence="2 3" key="1">
    <citation type="journal article" date="2012" name="Genome Biol.">
        <title>Genome and low-iron response of an oceanic diatom adapted to chronic iron limitation.</title>
        <authorList>
            <person name="Lommer M."/>
            <person name="Specht M."/>
            <person name="Roy A.S."/>
            <person name="Kraemer L."/>
            <person name="Andreson R."/>
            <person name="Gutowska M.A."/>
            <person name="Wolf J."/>
            <person name="Bergner S.V."/>
            <person name="Schilhabel M.B."/>
            <person name="Klostermeier U.C."/>
            <person name="Beiko R.G."/>
            <person name="Rosenstiel P."/>
            <person name="Hippler M."/>
            <person name="Laroche J."/>
        </authorList>
    </citation>
    <scope>NUCLEOTIDE SEQUENCE [LARGE SCALE GENOMIC DNA]</scope>
    <source>
        <strain evidence="2 3">CCMP1005</strain>
    </source>
</reference>
<evidence type="ECO:0000313" key="3">
    <source>
        <dbReference type="Proteomes" id="UP000266841"/>
    </source>
</evidence>
<evidence type="ECO:0000256" key="1">
    <source>
        <dbReference type="SAM" id="MobiDB-lite"/>
    </source>
</evidence>
<feature type="region of interest" description="Disordered" evidence="1">
    <location>
        <begin position="396"/>
        <end position="421"/>
    </location>
</feature>
<proteinExistence type="predicted"/>